<dbReference type="AlphaFoldDB" id="A0A699X621"/>
<feature type="non-terminal residue" evidence="1">
    <location>
        <position position="1"/>
    </location>
</feature>
<name>A0A699X621_TANCI</name>
<dbReference type="AntiFam" id="ANF00102">
    <property type="entry name" value="Shadow ORF (opposite aat)"/>
</dbReference>
<sequence length="99" mass="10978">RLRAGAYDRRKVLVEGHLILLLAQHFGQAAGNVQFLRKQYRARIRRPPEDRLSLLIPGKAAVAIGPDQPVGGQVAASGQEPVRLAHGLFQRRKIKRVAL</sequence>
<reference evidence="1" key="1">
    <citation type="journal article" date="2019" name="Sci. Rep.">
        <title>Draft genome of Tanacetum cinerariifolium, the natural source of mosquito coil.</title>
        <authorList>
            <person name="Yamashiro T."/>
            <person name="Shiraishi A."/>
            <person name="Satake H."/>
            <person name="Nakayama K."/>
        </authorList>
    </citation>
    <scope>NUCLEOTIDE SEQUENCE</scope>
</reference>
<organism evidence="1">
    <name type="scientific">Tanacetum cinerariifolium</name>
    <name type="common">Dalmatian daisy</name>
    <name type="synonym">Chrysanthemum cinerariifolium</name>
    <dbReference type="NCBI Taxonomy" id="118510"/>
    <lineage>
        <taxon>Eukaryota</taxon>
        <taxon>Viridiplantae</taxon>
        <taxon>Streptophyta</taxon>
        <taxon>Embryophyta</taxon>
        <taxon>Tracheophyta</taxon>
        <taxon>Spermatophyta</taxon>
        <taxon>Magnoliopsida</taxon>
        <taxon>eudicotyledons</taxon>
        <taxon>Gunneridae</taxon>
        <taxon>Pentapetalae</taxon>
        <taxon>asterids</taxon>
        <taxon>campanulids</taxon>
        <taxon>Asterales</taxon>
        <taxon>Asteraceae</taxon>
        <taxon>Asteroideae</taxon>
        <taxon>Anthemideae</taxon>
        <taxon>Anthemidinae</taxon>
        <taxon>Tanacetum</taxon>
    </lineage>
</organism>
<protein>
    <submittedName>
        <fullName evidence="1">Uncharacterized protein</fullName>
    </submittedName>
</protein>
<comment type="caution">
    <text evidence="1">The sequence shown here is derived from an EMBL/GenBank/DDBJ whole genome shotgun (WGS) entry which is preliminary data.</text>
</comment>
<dbReference type="EMBL" id="BKCJ011784266">
    <property type="protein sequence ID" value="GFD52601.1"/>
    <property type="molecule type" value="Genomic_DNA"/>
</dbReference>
<accession>A0A699X621</accession>
<gene>
    <name evidence="1" type="ORF">Tci_924570</name>
</gene>
<evidence type="ECO:0000313" key="1">
    <source>
        <dbReference type="EMBL" id="GFD52601.1"/>
    </source>
</evidence>
<proteinExistence type="predicted"/>